<keyword evidence="3" id="KW-0479">Metal-binding</keyword>
<protein>
    <submittedName>
        <fullName evidence="9">4Fe-4S binding domain protein</fullName>
    </submittedName>
</protein>
<dbReference type="InterPro" id="IPR050572">
    <property type="entry name" value="Fe-S_Ferredoxin"/>
</dbReference>
<dbReference type="RefSeq" id="WP_006361350.1">
    <property type="nucleotide sequence ID" value="NZ_GG700630.1"/>
</dbReference>
<dbReference type="OrthoDB" id="9672at2"/>
<feature type="domain" description="4Fe-4S ferredoxin-type" evidence="8">
    <location>
        <begin position="304"/>
        <end position="333"/>
    </location>
</feature>
<feature type="domain" description="4Fe-4S ferredoxin-type" evidence="8">
    <location>
        <begin position="1"/>
        <end position="35"/>
    </location>
</feature>
<keyword evidence="10" id="KW-1185">Reference proteome</keyword>
<keyword evidence="2" id="KW-0004">4Fe-4S</keyword>
<dbReference type="Proteomes" id="UP000006001">
    <property type="component" value="Unassembled WGS sequence"/>
</dbReference>
<sequence length="349" mass="38754">MKIIALPELCVRPHGASCRRCALACPVDAISFPDDASAPVVDEERCTKCGICMGVCDAFTSSTTNTRRLYEHLRRVAMRGEIVYLTCKENIFPGFKPAENVTVLPCLACIPPELWTLLLAENIPLCVACDLHYCEDCDIAPERGQMLYTHAMDLAQEWTGREIRYDREIPERQSKADMALERYGRREAFGSLKNDALDVVSGRRSLKSSDALKEMYRTRERRRMQEKLKLRDGEIVNPHADAGRTKRIMMPRRRMLLESIVAEGSIEDAVSLTISATDAHACIENHDCVKVCATGARSISPETGDLDFDPKYCIGCGACVNACAMGAISLETVSARTFGLSDESQTELT</sequence>
<evidence type="ECO:0000256" key="3">
    <source>
        <dbReference type="ARBA" id="ARBA00022723"/>
    </source>
</evidence>
<evidence type="ECO:0000256" key="2">
    <source>
        <dbReference type="ARBA" id="ARBA00022485"/>
    </source>
</evidence>
<evidence type="ECO:0000313" key="9">
    <source>
        <dbReference type="EMBL" id="EEZ62015.1"/>
    </source>
</evidence>
<keyword evidence="7" id="KW-0411">Iron-sulfur</keyword>
<dbReference type="PANTHER" id="PTHR43687">
    <property type="entry name" value="ADENYLYLSULFATE REDUCTASE, BETA SUBUNIT"/>
    <property type="match status" value="1"/>
</dbReference>
<evidence type="ECO:0000259" key="8">
    <source>
        <dbReference type="PROSITE" id="PS51379"/>
    </source>
</evidence>
<evidence type="ECO:0000256" key="6">
    <source>
        <dbReference type="ARBA" id="ARBA00023004"/>
    </source>
</evidence>
<dbReference type="PROSITE" id="PS51379">
    <property type="entry name" value="4FE4S_FER_2"/>
    <property type="match status" value="3"/>
</dbReference>
<evidence type="ECO:0000256" key="4">
    <source>
        <dbReference type="ARBA" id="ARBA00022737"/>
    </source>
</evidence>
<organism evidence="9 10">
    <name type="scientific">Slackia exigua (strain ATCC 700122 / DSM 15923 / CIP 105133 / JCM 11022 / KCTC 5966 / S-7)</name>
    <dbReference type="NCBI Taxonomy" id="649764"/>
    <lineage>
        <taxon>Bacteria</taxon>
        <taxon>Bacillati</taxon>
        <taxon>Actinomycetota</taxon>
        <taxon>Coriobacteriia</taxon>
        <taxon>Eggerthellales</taxon>
        <taxon>Eggerthellaceae</taxon>
        <taxon>Slackia</taxon>
    </lineage>
</organism>
<accession>D0WE77</accession>
<evidence type="ECO:0000256" key="7">
    <source>
        <dbReference type="ARBA" id="ARBA00023014"/>
    </source>
</evidence>
<dbReference type="GeneID" id="85006781"/>
<dbReference type="Pfam" id="PF12838">
    <property type="entry name" value="Fer4_7"/>
    <property type="match status" value="2"/>
</dbReference>
<evidence type="ECO:0000313" key="10">
    <source>
        <dbReference type="Proteomes" id="UP000006001"/>
    </source>
</evidence>
<dbReference type="STRING" id="649764.HMPREF0762_00102"/>
<feature type="domain" description="4Fe-4S ferredoxin-type" evidence="8">
    <location>
        <begin position="37"/>
        <end position="66"/>
    </location>
</feature>
<dbReference type="Gene3D" id="3.30.70.20">
    <property type="match status" value="2"/>
</dbReference>
<evidence type="ECO:0000256" key="1">
    <source>
        <dbReference type="ARBA" id="ARBA00022448"/>
    </source>
</evidence>
<dbReference type="HOGENOM" id="CLU_705429_0_0_11"/>
<dbReference type="eggNOG" id="COG1148">
    <property type="taxonomic scope" value="Bacteria"/>
</dbReference>
<dbReference type="SUPFAM" id="SSF54862">
    <property type="entry name" value="4Fe-4S ferredoxins"/>
    <property type="match status" value="2"/>
</dbReference>
<keyword evidence="6" id="KW-0408">Iron</keyword>
<keyword evidence="1" id="KW-0813">Transport</keyword>
<dbReference type="EMBL" id="ACUX02000004">
    <property type="protein sequence ID" value="EEZ62015.1"/>
    <property type="molecule type" value="Genomic_DNA"/>
</dbReference>
<dbReference type="GO" id="GO:0046872">
    <property type="term" value="F:metal ion binding"/>
    <property type="evidence" value="ECO:0007669"/>
    <property type="project" value="UniProtKB-KW"/>
</dbReference>
<dbReference type="InterPro" id="IPR017896">
    <property type="entry name" value="4Fe4S_Fe-S-bd"/>
</dbReference>
<dbReference type="GO" id="GO:0051539">
    <property type="term" value="F:4 iron, 4 sulfur cluster binding"/>
    <property type="evidence" value="ECO:0007669"/>
    <property type="project" value="UniProtKB-KW"/>
</dbReference>
<keyword evidence="5" id="KW-0249">Electron transport</keyword>
<keyword evidence="4" id="KW-0677">Repeat</keyword>
<proteinExistence type="predicted"/>
<name>D0WE77_SLAES</name>
<dbReference type="AlphaFoldDB" id="D0WE77"/>
<dbReference type="PANTHER" id="PTHR43687:SF6">
    <property type="entry name" value="L-ASPARTATE SEMIALDEHYDE SULFURTRANSFERASE IRON-SULFUR SUBUNIT"/>
    <property type="match status" value="1"/>
</dbReference>
<reference evidence="9" key="1">
    <citation type="submission" date="2009-10" db="EMBL/GenBank/DDBJ databases">
        <authorList>
            <person name="Weinstock G."/>
            <person name="Sodergren E."/>
            <person name="Clifton S."/>
            <person name="Fulton L."/>
            <person name="Fulton B."/>
            <person name="Courtney L."/>
            <person name="Fronick C."/>
            <person name="Harrison M."/>
            <person name="Strong C."/>
            <person name="Farmer C."/>
            <person name="Delahaunty K."/>
            <person name="Markovic C."/>
            <person name="Hall O."/>
            <person name="Minx P."/>
            <person name="Tomlinson C."/>
            <person name="Mitreva M."/>
            <person name="Nelson J."/>
            <person name="Hou S."/>
            <person name="Wollam A."/>
            <person name="Pepin K.H."/>
            <person name="Johnson M."/>
            <person name="Bhonagiri V."/>
            <person name="Nash W.E."/>
            <person name="Warren W."/>
            <person name="Chinwalla A."/>
            <person name="Mardis E.R."/>
            <person name="Wilson R.K."/>
        </authorList>
    </citation>
    <scope>NUCLEOTIDE SEQUENCE [LARGE SCALE GENOMIC DNA]</scope>
    <source>
        <strain evidence="9">ATCC 700122</strain>
    </source>
</reference>
<comment type="caution">
    <text evidence="9">The sequence shown here is derived from an EMBL/GenBank/DDBJ whole genome shotgun (WGS) entry which is preliminary data.</text>
</comment>
<gene>
    <name evidence="9" type="ORF">HMPREF0762_00102</name>
</gene>
<dbReference type="eggNOG" id="COG2221">
    <property type="taxonomic scope" value="Bacteria"/>
</dbReference>
<evidence type="ECO:0000256" key="5">
    <source>
        <dbReference type="ARBA" id="ARBA00022982"/>
    </source>
</evidence>